<comment type="caution">
    <text evidence="1">The sequence shown here is derived from an EMBL/GenBank/DDBJ whole genome shotgun (WGS) entry which is preliminary data.</text>
</comment>
<proteinExistence type="predicted"/>
<dbReference type="EMBL" id="VSSQ01030117">
    <property type="protein sequence ID" value="MPM80519.1"/>
    <property type="molecule type" value="Genomic_DNA"/>
</dbReference>
<evidence type="ECO:0000313" key="1">
    <source>
        <dbReference type="EMBL" id="MPM80519.1"/>
    </source>
</evidence>
<name>A0A645CUF0_9ZZZZ</name>
<accession>A0A645CUF0</accession>
<protein>
    <submittedName>
        <fullName evidence="1">Uncharacterized protein</fullName>
    </submittedName>
</protein>
<dbReference type="AlphaFoldDB" id="A0A645CUF0"/>
<reference evidence="1" key="1">
    <citation type="submission" date="2019-08" db="EMBL/GenBank/DDBJ databases">
        <authorList>
            <person name="Kucharzyk K."/>
            <person name="Murdoch R.W."/>
            <person name="Higgins S."/>
            <person name="Loffler F."/>
        </authorList>
    </citation>
    <scope>NUCLEOTIDE SEQUENCE</scope>
</reference>
<gene>
    <name evidence="1" type="ORF">SDC9_127566</name>
</gene>
<organism evidence="1">
    <name type="scientific">bioreactor metagenome</name>
    <dbReference type="NCBI Taxonomy" id="1076179"/>
    <lineage>
        <taxon>unclassified sequences</taxon>
        <taxon>metagenomes</taxon>
        <taxon>ecological metagenomes</taxon>
    </lineage>
</organism>
<sequence length="183" mass="21220">MGYGKENLMQEKCNSENLALPQNNISLITARECFYDLIYCCARKYFIYSISGKGIEYDLFPVNYFKSSDSITDTYSLDKEELKHQIQALVKMPEIEYGDDYVEIGSAQNIQVSLGAEFDLITFDLETDDYYTGIDTIKADENEDVDSEDESESYNLKDSYEFDYVDDEVFQDPILMLKWLSKN</sequence>